<dbReference type="SMART" id="SM00228">
    <property type="entry name" value="PDZ"/>
    <property type="match status" value="2"/>
</dbReference>
<evidence type="ECO:0000313" key="17">
    <source>
        <dbReference type="EMBL" id="MDN3566656.1"/>
    </source>
</evidence>
<name>A0ABT8AB34_9PROT</name>
<evidence type="ECO:0000256" key="8">
    <source>
        <dbReference type="ARBA" id="ARBA00022737"/>
    </source>
</evidence>
<dbReference type="EMBL" id="JAUFPN010000180">
    <property type="protein sequence ID" value="MDN3566656.1"/>
    <property type="molecule type" value="Genomic_DNA"/>
</dbReference>
<dbReference type="Pfam" id="PF13180">
    <property type="entry name" value="PDZ_2"/>
    <property type="match status" value="2"/>
</dbReference>
<dbReference type="PANTHER" id="PTHR22939">
    <property type="entry name" value="SERINE PROTEASE FAMILY S1C HTRA-RELATED"/>
    <property type="match status" value="1"/>
</dbReference>
<keyword evidence="8" id="KW-0677">Repeat</keyword>
<dbReference type="Pfam" id="PF13365">
    <property type="entry name" value="Trypsin_2"/>
    <property type="match status" value="1"/>
</dbReference>
<evidence type="ECO:0000256" key="9">
    <source>
        <dbReference type="ARBA" id="ARBA00022764"/>
    </source>
</evidence>
<dbReference type="PRINTS" id="PR00834">
    <property type="entry name" value="PROTEASES2C"/>
</dbReference>
<dbReference type="CDD" id="cd10839">
    <property type="entry name" value="cpPDZ1_DegP-like"/>
    <property type="match status" value="1"/>
</dbReference>
<keyword evidence="11" id="KW-0720">Serine protease</keyword>
<evidence type="ECO:0000256" key="5">
    <source>
        <dbReference type="ARBA" id="ARBA00013958"/>
    </source>
</evidence>
<feature type="domain" description="PDZ" evidence="16">
    <location>
        <begin position="376"/>
        <end position="479"/>
    </location>
</feature>
<reference evidence="18" key="1">
    <citation type="journal article" date="2019" name="Int. J. Syst. Evol. Microbiol.">
        <title>The Global Catalogue of Microorganisms (GCM) 10K type strain sequencing project: providing services to taxonomists for standard genome sequencing and annotation.</title>
        <authorList>
            <consortium name="The Broad Institute Genomics Platform"/>
            <consortium name="The Broad Institute Genome Sequencing Center for Infectious Disease"/>
            <person name="Wu L."/>
            <person name="Ma J."/>
        </authorList>
    </citation>
    <scope>NUCLEOTIDE SEQUENCE [LARGE SCALE GENOMIC DNA]</scope>
    <source>
        <strain evidence="18">CECT 7131</strain>
    </source>
</reference>
<dbReference type="PANTHER" id="PTHR22939:SF130">
    <property type="entry name" value="PERIPLASMIC SERINE ENDOPROTEASE DEGP-LIKE-RELATED"/>
    <property type="match status" value="1"/>
</dbReference>
<keyword evidence="7 15" id="KW-0732">Signal</keyword>
<evidence type="ECO:0000256" key="10">
    <source>
        <dbReference type="ARBA" id="ARBA00022801"/>
    </source>
</evidence>
<sequence length="491" mass="49548">MPRIQPRTKILAAGALALALGTTALTQFAPQATAQSVPATAVALPRPVGPDFADLAARVAPAVVRISVIGHTEATPVDMPPEFRGTPFERFFQQRQGPQERQGPQGSGRRTMGQGSGFIVDGAGYVVTNNHVVGEADAVRVELADGRQLPGKVVGTDPKTDLALLKIEAGGPLPTVAFGNSDQLRVGEWVLAMGNPFGLGGTATAGIVSARGRQIGAGPYDDFIQTDASINPGNSGGPLFNTAGEVVGVNAAIFSPSGGNIGIGFAVPSSLAQSVIAQLKDSGRVERGWLGVSMQAIDPTLASALGVSDSKGALIGAVETDGPAARAGLQPGDIVTGFNGRPIVAPRDLAEAVGAVKPGAAVSIAVLRDGHQQEQRVTLGDQPDSREAKGGPAAAAPATGLGLALAPRGRGTPGGAGPGVVVAEVRPDSVAAAQGMQPGDVILRAGDRAVTRPGDVAEAVTAARRDNRPAIALQIERDGGRAFVALPLRAG</sequence>
<dbReference type="NCBIfam" id="TIGR02037">
    <property type="entry name" value="degP_htrA_DO"/>
    <property type="match status" value="1"/>
</dbReference>
<dbReference type="InterPro" id="IPR001478">
    <property type="entry name" value="PDZ"/>
</dbReference>
<evidence type="ECO:0000256" key="6">
    <source>
        <dbReference type="ARBA" id="ARBA00022670"/>
    </source>
</evidence>
<comment type="caution">
    <text evidence="17">The sequence shown here is derived from an EMBL/GenBank/DDBJ whole genome shotgun (WGS) entry which is preliminary data.</text>
</comment>
<evidence type="ECO:0000256" key="2">
    <source>
        <dbReference type="ARBA" id="ARBA00004418"/>
    </source>
</evidence>
<evidence type="ECO:0000259" key="16">
    <source>
        <dbReference type="PROSITE" id="PS50106"/>
    </source>
</evidence>
<evidence type="ECO:0000256" key="1">
    <source>
        <dbReference type="ARBA" id="ARBA00001772"/>
    </source>
</evidence>
<gene>
    <name evidence="17" type="ORF">QWZ14_19965</name>
</gene>
<dbReference type="RefSeq" id="WP_290318600.1">
    <property type="nucleotide sequence ID" value="NZ_JAUFPN010000180.1"/>
</dbReference>
<feature type="compositionally biased region" description="Low complexity" evidence="14">
    <location>
        <begin position="91"/>
        <end position="104"/>
    </location>
</feature>
<evidence type="ECO:0000256" key="14">
    <source>
        <dbReference type="SAM" id="MobiDB-lite"/>
    </source>
</evidence>
<evidence type="ECO:0000256" key="12">
    <source>
        <dbReference type="ARBA" id="ARBA00023016"/>
    </source>
</evidence>
<dbReference type="SUPFAM" id="SSF50156">
    <property type="entry name" value="PDZ domain-like"/>
    <property type="match status" value="2"/>
</dbReference>
<proteinExistence type="inferred from homology"/>
<feature type="domain" description="PDZ" evidence="16">
    <location>
        <begin position="274"/>
        <end position="357"/>
    </location>
</feature>
<feature type="chain" id="PRO_5047374100" description="Probable periplasmic serine endoprotease DegP-like" evidence="15">
    <location>
        <begin position="35"/>
        <end position="491"/>
    </location>
</feature>
<keyword evidence="18" id="KW-1185">Reference proteome</keyword>
<dbReference type="Proteomes" id="UP001529369">
    <property type="component" value="Unassembled WGS sequence"/>
</dbReference>
<evidence type="ECO:0000256" key="7">
    <source>
        <dbReference type="ARBA" id="ARBA00022729"/>
    </source>
</evidence>
<feature type="region of interest" description="Disordered" evidence="14">
    <location>
        <begin position="91"/>
        <end position="114"/>
    </location>
</feature>
<evidence type="ECO:0000256" key="15">
    <source>
        <dbReference type="SAM" id="SignalP"/>
    </source>
</evidence>
<dbReference type="SUPFAM" id="SSF50494">
    <property type="entry name" value="Trypsin-like serine proteases"/>
    <property type="match status" value="1"/>
</dbReference>
<dbReference type="InterPro" id="IPR001940">
    <property type="entry name" value="Peptidase_S1C"/>
</dbReference>
<dbReference type="EC" id="3.4.21.107" evidence="4"/>
<organism evidence="17 18">
    <name type="scientific">Paeniroseomonas aquatica</name>
    <dbReference type="NCBI Taxonomy" id="373043"/>
    <lineage>
        <taxon>Bacteria</taxon>
        <taxon>Pseudomonadati</taxon>
        <taxon>Pseudomonadota</taxon>
        <taxon>Alphaproteobacteria</taxon>
        <taxon>Acetobacterales</taxon>
        <taxon>Acetobacteraceae</taxon>
        <taxon>Paeniroseomonas</taxon>
    </lineage>
</organism>
<accession>A0ABT8AB34</accession>
<comment type="catalytic activity">
    <reaction evidence="1">
        <text>Acts on substrates that are at least partially unfolded. The cleavage site P1 residue is normally between a pair of hydrophobic residues, such as Val-|-Val.</text>
        <dbReference type="EC" id="3.4.21.107"/>
    </reaction>
</comment>
<keyword evidence="9" id="KW-0574">Periplasm</keyword>
<evidence type="ECO:0000256" key="11">
    <source>
        <dbReference type="ARBA" id="ARBA00022825"/>
    </source>
</evidence>
<dbReference type="Gene3D" id="2.30.42.10">
    <property type="match status" value="2"/>
</dbReference>
<feature type="signal peptide" evidence="15">
    <location>
        <begin position="1"/>
        <end position="34"/>
    </location>
</feature>
<comment type="subcellular location">
    <subcellularLocation>
        <location evidence="2">Periplasm</location>
    </subcellularLocation>
</comment>
<dbReference type="GO" id="GO:0016787">
    <property type="term" value="F:hydrolase activity"/>
    <property type="evidence" value="ECO:0007669"/>
    <property type="project" value="UniProtKB-KW"/>
</dbReference>
<feature type="region of interest" description="Disordered" evidence="14">
    <location>
        <begin position="371"/>
        <end position="397"/>
    </location>
</feature>
<evidence type="ECO:0000256" key="3">
    <source>
        <dbReference type="ARBA" id="ARBA00010541"/>
    </source>
</evidence>
<keyword evidence="6" id="KW-0645">Protease</keyword>
<evidence type="ECO:0000256" key="13">
    <source>
        <dbReference type="ARBA" id="ARBA00032850"/>
    </source>
</evidence>
<dbReference type="InterPro" id="IPR011782">
    <property type="entry name" value="Pept_S1C_Do"/>
</dbReference>
<evidence type="ECO:0000313" key="18">
    <source>
        <dbReference type="Proteomes" id="UP001529369"/>
    </source>
</evidence>
<evidence type="ECO:0000256" key="4">
    <source>
        <dbReference type="ARBA" id="ARBA00013035"/>
    </source>
</evidence>
<dbReference type="InterPro" id="IPR009003">
    <property type="entry name" value="Peptidase_S1_PA"/>
</dbReference>
<keyword evidence="10 17" id="KW-0378">Hydrolase</keyword>
<protein>
    <recommendedName>
        <fullName evidence="5">Probable periplasmic serine endoprotease DegP-like</fullName>
        <ecNumber evidence="4">3.4.21.107</ecNumber>
    </recommendedName>
    <alternativeName>
        <fullName evidence="13">Protease Do</fullName>
    </alternativeName>
</protein>
<dbReference type="InterPro" id="IPR036034">
    <property type="entry name" value="PDZ_sf"/>
</dbReference>
<comment type="similarity">
    <text evidence="3">Belongs to the peptidase S1C family.</text>
</comment>
<dbReference type="Gene3D" id="2.40.10.120">
    <property type="match status" value="1"/>
</dbReference>
<keyword evidence="12" id="KW-0346">Stress response</keyword>
<dbReference type="PROSITE" id="PS50106">
    <property type="entry name" value="PDZ"/>
    <property type="match status" value="2"/>
</dbReference>